<evidence type="ECO:0000313" key="3">
    <source>
        <dbReference type="EMBL" id="KIK46196.1"/>
    </source>
</evidence>
<feature type="compositionally biased region" description="Polar residues" evidence="2">
    <location>
        <begin position="1"/>
        <end position="15"/>
    </location>
</feature>
<feature type="region of interest" description="Disordered" evidence="2">
    <location>
        <begin position="1"/>
        <end position="22"/>
    </location>
</feature>
<protein>
    <submittedName>
        <fullName evidence="3">Uncharacterized protein</fullName>
    </submittedName>
</protein>
<dbReference type="OrthoDB" id="2691574at2759"/>
<feature type="coiled-coil region" evidence="1">
    <location>
        <begin position="53"/>
        <end position="80"/>
    </location>
</feature>
<keyword evidence="1" id="KW-0175">Coiled coil</keyword>
<dbReference type="AlphaFoldDB" id="A0A0D0AWU6"/>
<dbReference type="InParanoid" id="A0A0D0AWU6"/>
<evidence type="ECO:0000256" key="2">
    <source>
        <dbReference type="SAM" id="MobiDB-lite"/>
    </source>
</evidence>
<accession>A0A0D0AWU6</accession>
<evidence type="ECO:0000313" key="4">
    <source>
        <dbReference type="Proteomes" id="UP000054485"/>
    </source>
</evidence>
<proteinExistence type="predicted"/>
<reference evidence="4" key="2">
    <citation type="submission" date="2015-01" db="EMBL/GenBank/DDBJ databases">
        <title>Evolutionary Origins and Diversification of the Mycorrhizal Mutualists.</title>
        <authorList>
            <consortium name="DOE Joint Genome Institute"/>
            <consortium name="Mycorrhizal Genomics Consortium"/>
            <person name="Kohler A."/>
            <person name="Kuo A."/>
            <person name="Nagy L.G."/>
            <person name="Floudas D."/>
            <person name="Copeland A."/>
            <person name="Barry K.W."/>
            <person name="Cichocki N."/>
            <person name="Veneault-Fourrey C."/>
            <person name="LaButti K."/>
            <person name="Lindquist E.A."/>
            <person name="Lipzen A."/>
            <person name="Lundell T."/>
            <person name="Morin E."/>
            <person name="Murat C."/>
            <person name="Riley R."/>
            <person name="Ohm R."/>
            <person name="Sun H."/>
            <person name="Tunlid A."/>
            <person name="Henrissat B."/>
            <person name="Grigoriev I.V."/>
            <person name="Hibbett D.S."/>
            <person name="Martin F."/>
        </authorList>
    </citation>
    <scope>NUCLEOTIDE SEQUENCE [LARGE SCALE GENOMIC DNA]</scope>
    <source>
        <strain evidence="4">UH-Slu-Lm8-n1</strain>
    </source>
</reference>
<organism evidence="3 4">
    <name type="scientific">Suillus luteus UH-Slu-Lm8-n1</name>
    <dbReference type="NCBI Taxonomy" id="930992"/>
    <lineage>
        <taxon>Eukaryota</taxon>
        <taxon>Fungi</taxon>
        <taxon>Dikarya</taxon>
        <taxon>Basidiomycota</taxon>
        <taxon>Agaricomycotina</taxon>
        <taxon>Agaricomycetes</taxon>
        <taxon>Agaricomycetidae</taxon>
        <taxon>Boletales</taxon>
        <taxon>Suillineae</taxon>
        <taxon>Suillaceae</taxon>
        <taxon>Suillus</taxon>
    </lineage>
</organism>
<reference evidence="3 4" key="1">
    <citation type="submission" date="2014-04" db="EMBL/GenBank/DDBJ databases">
        <authorList>
            <consortium name="DOE Joint Genome Institute"/>
            <person name="Kuo A."/>
            <person name="Ruytinx J."/>
            <person name="Rineau F."/>
            <person name="Colpaert J."/>
            <person name="Kohler A."/>
            <person name="Nagy L.G."/>
            <person name="Floudas D."/>
            <person name="Copeland A."/>
            <person name="Barry K.W."/>
            <person name="Cichocki N."/>
            <person name="Veneault-Fourrey C."/>
            <person name="LaButti K."/>
            <person name="Lindquist E.A."/>
            <person name="Lipzen A."/>
            <person name="Lundell T."/>
            <person name="Morin E."/>
            <person name="Murat C."/>
            <person name="Sun H."/>
            <person name="Tunlid A."/>
            <person name="Henrissat B."/>
            <person name="Grigoriev I.V."/>
            <person name="Hibbett D.S."/>
            <person name="Martin F."/>
            <person name="Nordberg H.P."/>
            <person name="Cantor M.N."/>
            <person name="Hua S.X."/>
        </authorList>
    </citation>
    <scope>NUCLEOTIDE SEQUENCE [LARGE SCALE GENOMIC DNA]</scope>
    <source>
        <strain evidence="3 4">UH-Slu-Lm8-n1</strain>
    </source>
</reference>
<evidence type="ECO:0000256" key="1">
    <source>
        <dbReference type="SAM" id="Coils"/>
    </source>
</evidence>
<keyword evidence="4" id="KW-1185">Reference proteome</keyword>
<dbReference type="HOGENOM" id="CLU_1769330_0_0_1"/>
<name>A0A0D0AWU6_9AGAM</name>
<dbReference type="Proteomes" id="UP000054485">
    <property type="component" value="Unassembled WGS sequence"/>
</dbReference>
<sequence>MSSNTNLTESNQSKADLQRQYRGKEGEGFAELRQAIREVTEGQVDLAKRHETLTIAAQKIREFSRQNEELRRQLNSASDSSWGAQGGQTRGAWQGEAAAVPYAHDYGFNAPGNNFSTAQYSGQYYPGNAAPTDTNYLRGHPGQGRGI</sequence>
<dbReference type="EMBL" id="KN835162">
    <property type="protein sequence ID" value="KIK46196.1"/>
    <property type="molecule type" value="Genomic_DNA"/>
</dbReference>
<gene>
    <name evidence="3" type="ORF">CY34DRAFT_800715</name>
</gene>